<reference evidence="3" key="1">
    <citation type="submission" date="2014-12" db="EMBL/GenBank/DDBJ databases">
        <title>Genome Sequence of Valsa Canker Pathogens Uncovers a Specific Adaption of Colonization on Woody Bark.</title>
        <authorList>
            <person name="Yin Z."/>
            <person name="Liu H."/>
            <person name="Gao X."/>
            <person name="Li Z."/>
            <person name="Song N."/>
            <person name="Ke X."/>
            <person name="Dai Q."/>
            <person name="Wu Y."/>
            <person name="Sun Y."/>
            <person name="Xu J.-R."/>
            <person name="Kang Z.K."/>
            <person name="Wang L."/>
            <person name="Huang L."/>
        </authorList>
    </citation>
    <scope>NUCLEOTIDE SEQUENCE [LARGE SCALE GENOMIC DNA]</scope>
    <source>
        <strain evidence="3">03-8</strain>
    </source>
</reference>
<dbReference type="InterPro" id="IPR038843">
    <property type="entry name" value="Sed1/Spi1"/>
</dbReference>
<dbReference type="EMBL" id="CM003109">
    <property type="protein sequence ID" value="KUI74304.1"/>
    <property type="molecule type" value="Genomic_DNA"/>
</dbReference>
<evidence type="ECO:0000256" key="2">
    <source>
        <dbReference type="SAM" id="SignalP"/>
    </source>
</evidence>
<proteinExistence type="predicted"/>
<keyword evidence="2" id="KW-0732">Signal</keyword>
<dbReference type="GO" id="GO:0005199">
    <property type="term" value="F:structural constituent of cell wall"/>
    <property type="evidence" value="ECO:0007669"/>
    <property type="project" value="InterPro"/>
</dbReference>
<organism evidence="3 4">
    <name type="scientific">Cytospora mali</name>
    <name type="common">Apple Valsa canker fungus</name>
    <name type="synonym">Valsa mali</name>
    <dbReference type="NCBI Taxonomy" id="578113"/>
    <lineage>
        <taxon>Eukaryota</taxon>
        <taxon>Fungi</taxon>
        <taxon>Dikarya</taxon>
        <taxon>Ascomycota</taxon>
        <taxon>Pezizomycotina</taxon>
        <taxon>Sordariomycetes</taxon>
        <taxon>Sordariomycetidae</taxon>
        <taxon>Diaporthales</taxon>
        <taxon>Cytosporaceae</taxon>
        <taxon>Cytospora</taxon>
    </lineage>
</organism>
<evidence type="ECO:0000313" key="4">
    <source>
        <dbReference type="Proteomes" id="UP000078559"/>
    </source>
</evidence>
<feature type="signal peptide" evidence="2">
    <location>
        <begin position="1"/>
        <end position="17"/>
    </location>
</feature>
<dbReference type="Proteomes" id="UP000078559">
    <property type="component" value="Chromosome 12"/>
</dbReference>
<evidence type="ECO:0000313" key="3">
    <source>
        <dbReference type="EMBL" id="KUI74304.1"/>
    </source>
</evidence>
<protein>
    <submittedName>
        <fullName evidence="3">Clock-controlled protein 6</fullName>
    </submittedName>
</protein>
<dbReference type="AlphaFoldDB" id="A0A194WD30"/>
<dbReference type="PANTHER" id="PTHR35523:SF1">
    <property type="entry name" value="CELL WALL PROTEIN SED1"/>
    <property type="match status" value="1"/>
</dbReference>
<dbReference type="GO" id="GO:0031505">
    <property type="term" value="P:fungal-type cell wall organization"/>
    <property type="evidence" value="ECO:0007669"/>
    <property type="project" value="InterPro"/>
</dbReference>
<dbReference type="GO" id="GO:0009277">
    <property type="term" value="C:fungal-type cell wall"/>
    <property type="evidence" value="ECO:0007669"/>
    <property type="project" value="TreeGrafter"/>
</dbReference>
<accession>A0A194WD30</accession>
<dbReference type="PANTHER" id="PTHR35523">
    <property type="entry name" value="CELL WALL PROTEIN SED1"/>
    <property type="match status" value="1"/>
</dbReference>
<name>A0A194WD30_CYTMA</name>
<feature type="region of interest" description="Disordered" evidence="1">
    <location>
        <begin position="111"/>
        <end position="130"/>
    </location>
</feature>
<gene>
    <name evidence="3" type="ORF">VM1G_09971</name>
</gene>
<evidence type="ECO:0000256" key="1">
    <source>
        <dbReference type="SAM" id="MobiDB-lite"/>
    </source>
</evidence>
<sequence length="159" mass="14907">MKFSAAAVLAVAAGVSAFENVTYTTEIVTAVTTFCPEATVLTHAGSTYTISSATTLTITDCPCTITKPVTVASSVSCVTCAPAYTNGTGVYPTSSVAPSLPAGTGGVGGGVGGGAGGSTPTASTTGSTSSPIATAGAGKAAALSGAGLAGVLGLAAFFL</sequence>
<keyword evidence="4" id="KW-1185">Reference proteome</keyword>
<feature type="compositionally biased region" description="Low complexity" evidence="1">
    <location>
        <begin position="118"/>
        <end position="130"/>
    </location>
</feature>
<dbReference type="OrthoDB" id="4094614at2759"/>
<feature type="chain" id="PRO_5008267350" evidence="2">
    <location>
        <begin position="18"/>
        <end position="159"/>
    </location>
</feature>